<keyword evidence="6" id="KW-1185">Reference proteome</keyword>
<gene>
    <name evidence="5" type="ORF">FHR94_002382</name>
</gene>
<feature type="chain" id="PRO_5032953835" evidence="4">
    <location>
        <begin position="23"/>
        <end position="168"/>
    </location>
</feature>
<evidence type="ECO:0000256" key="3">
    <source>
        <dbReference type="SAM" id="Coils"/>
    </source>
</evidence>
<dbReference type="Pfam" id="PF03938">
    <property type="entry name" value="OmpH"/>
    <property type="match status" value="1"/>
</dbReference>
<dbReference type="Proteomes" id="UP000547614">
    <property type="component" value="Unassembled WGS sequence"/>
</dbReference>
<comment type="caution">
    <text evidence="5">The sequence shown here is derived from an EMBL/GenBank/DDBJ whole genome shotgun (WGS) entry which is preliminary data.</text>
</comment>
<sequence>MRTLTAAFCLGLLGIIALPAQAADVAVLDWRTALLDTEAAQRSMNQFRNQTGSQQQEAEALGQALQDLQARLQEEGEVMAEAERRSAVQELQQKGQRFQQLRRELLEARQQAEQQFLQEAEPKLDQAIQQVIDRHEVQVLVDPNGVLHAEADLPDLTGEVTEILDSRF</sequence>
<feature type="coiled-coil region" evidence="3">
    <location>
        <begin position="58"/>
        <end position="118"/>
    </location>
</feature>
<evidence type="ECO:0000256" key="2">
    <source>
        <dbReference type="ARBA" id="ARBA00022729"/>
    </source>
</evidence>
<reference evidence="5 6" key="1">
    <citation type="submission" date="2020-08" db="EMBL/GenBank/DDBJ databases">
        <title>Genomic Encyclopedia of Type Strains, Phase III (KMG-III): the genomes of soil and plant-associated and newly described type strains.</title>
        <authorList>
            <person name="Whitman W."/>
        </authorList>
    </citation>
    <scope>NUCLEOTIDE SEQUENCE [LARGE SCALE GENOMIC DNA]</scope>
    <source>
        <strain evidence="5 6">CECT 7282</strain>
    </source>
</reference>
<protein>
    <submittedName>
        <fullName evidence="5">Outer membrane protein</fullName>
    </submittedName>
</protein>
<dbReference type="InterPro" id="IPR024930">
    <property type="entry name" value="Skp_dom_sf"/>
</dbReference>
<dbReference type="PANTHER" id="PTHR35089">
    <property type="entry name" value="CHAPERONE PROTEIN SKP"/>
    <property type="match status" value="1"/>
</dbReference>
<feature type="signal peptide" evidence="4">
    <location>
        <begin position="1"/>
        <end position="22"/>
    </location>
</feature>
<dbReference type="GO" id="GO:0050821">
    <property type="term" value="P:protein stabilization"/>
    <property type="evidence" value="ECO:0007669"/>
    <property type="project" value="TreeGrafter"/>
</dbReference>
<evidence type="ECO:0000313" key="6">
    <source>
        <dbReference type="Proteomes" id="UP000547614"/>
    </source>
</evidence>
<dbReference type="InterPro" id="IPR005632">
    <property type="entry name" value="Chaperone_Skp"/>
</dbReference>
<dbReference type="GO" id="GO:0005829">
    <property type="term" value="C:cytosol"/>
    <property type="evidence" value="ECO:0007669"/>
    <property type="project" value="TreeGrafter"/>
</dbReference>
<dbReference type="PANTHER" id="PTHR35089:SF1">
    <property type="entry name" value="CHAPERONE PROTEIN SKP"/>
    <property type="match status" value="1"/>
</dbReference>
<evidence type="ECO:0000313" key="5">
    <source>
        <dbReference type="EMBL" id="MBB3191135.1"/>
    </source>
</evidence>
<keyword evidence="3" id="KW-0175">Coiled coil</keyword>
<name>A0A839VAX7_9GAMM</name>
<dbReference type="AlphaFoldDB" id="A0A839VAX7"/>
<evidence type="ECO:0000256" key="4">
    <source>
        <dbReference type="SAM" id="SignalP"/>
    </source>
</evidence>
<evidence type="ECO:0000256" key="1">
    <source>
        <dbReference type="ARBA" id="ARBA00009091"/>
    </source>
</evidence>
<dbReference type="EMBL" id="JACHXP010000011">
    <property type="protein sequence ID" value="MBB3191135.1"/>
    <property type="molecule type" value="Genomic_DNA"/>
</dbReference>
<keyword evidence="2 4" id="KW-0732">Signal</keyword>
<dbReference type="Gene3D" id="3.30.910.20">
    <property type="entry name" value="Skp domain"/>
    <property type="match status" value="1"/>
</dbReference>
<organism evidence="5 6">
    <name type="scientific">Halomonas cerina</name>
    <dbReference type="NCBI Taxonomy" id="447424"/>
    <lineage>
        <taxon>Bacteria</taxon>
        <taxon>Pseudomonadati</taxon>
        <taxon>Pseudomonadota</taxon>
        <taxon>Gammaproteobacteria</taxon>
        <taxon>Oceanospirillales</taxon>
        <taxon>Halomonadaceae</taxon>
        <taxon>Halomonas</taxon>
    </lineage>
</organism>
<dbReference type="RefSeq" id="WP_183325925.1">
    <property type="nucleotide sequence ID" value="NZ_JACHXP010000011.1"/>
</dbReference>
<comment type="similarity">
    <text evidence="1">Belongs to the Skp family.</text>
</comment>
<accession>A0A839VAX7</accession>
<dbReference type="GO" id="GO:0051082">
    <property type="term" value="F:unfolded protein binding"/>
    <property type="evidence" value="ECO:0007669"/>
    <property type="project" value="InterPro"/>
</dbReference>
<proteinExistence type="inferred from homology"/>
<dbReference type="SUPFAM" id="SSF111384">
    <property type="entry name" value="OmpH-like"/>
    <property type="match status" value="1"/>
</dbReference>
<dbReference type="SMART" id="SM00935">
    <property type="entry name" value="OmpH"/>
    <property type="match status" value="1"/>
</dbReference>